<accession>A0AAV9AR29</accession>
<reference evidence="1" key="1">
    <citation type="journal article" date="2023" name="Nat. Commun.">
        <title>Diploid and tetraploid genomes of Acorus and the evolution of monocots.</title>
        <authorList>
            <person name="Ma L."/>
            <person name="Liu K.W."/>
            <person name="Li Z."/>
            <person name="Hsiao Y.Y."/>
            <person name="Qi Y."/>
            <person name="Fu T."/>
            <person name="Tang G.D."/>
            <person name="Zhang D."/>
            <person name="Sun W.H."/>
            <person name="Liu D.K."/>
            <person name="Li Y."/>
            <person name="Chen G.Z."/>
            <person name="Liu X.D."/>
            <person name="Liao X.Y."/>
            <person name="Jiang Y.T."/>
            <person name="Yu X."/>
            <person name="Hao Y."/>
            <person name="Huang J."/>
            <person name="Zhao X.W."/>
            <person name="Ke S."/>
            <person name="Chen Y.Y."/>
            <person name="Wu W.L."/>
            <person name="Hsu J.L."/>
            <person name="Lin Y.F."/>
            <person name="Huang M.D."/>
            <person name="Li C.Y."/>
            <person name="Huang L."/>
            <person name="Wang Z.W."/>
            <person name="Zhao X."/>
            <person name="Zhong W.Y."/>
            <person name="Peng D.H."/>
            <person name="Ahmad S."/>
            <person name="Lan S."/>
            <person name="Zhang J.S."/>
            <person name="Tsai W.C."/>
            <person name="Van de Peer Y."/>
            <person name="Liu Z.J."/>
        </authorList>
    </citation>
    <scope>NUCLEOTIDE SEQUENCE</scope>
    <source>
        <strain evidence="1">SCP</strain>
    </source>
</reference>
<evidence type="ECO:0000313" key="2">
    <source>
        <dbReference type="Proteomes" id="UP001179952"/>
    </source>
</evidence>
<dbReference type="Proteomes" id="UP001179952">
    <property type="component" value="Unassembled WGS sequence"/>
</dbReference>
<dbReference type="EMBL" id="JAUJYN010000007">
    <property type="protein sequence ID" value="KAK1266573.1"/>
    <property type="molecule type" value="Genomic_DNA"/>
</dbReference>
<comment type="caution">
    <text evidence="1">The sequence shown here is derived from an EMBL/GenBank/DDBJ whole genome shotgun (WGS) entry which is preliminary data.</text>
</comment>
<dbReference type="AlphaFoldDB" id="A0AAV9AR29"/>
<name>A0AAV9AR29_ACOGR</name>
<organism evidence="1 2">
    <name type="scientific">Acorus gramineus</name>
    <name type="common">Dwarf sweet flag</name>
    <dbReference type="NCBI Taxonomy" id="55184"/>
    <lineage>
        <taxon>Eukaryota</taxon>
        <taxon>Viridiplantae</taxon>
        <taxon>Streptophyta</taxon>
        <taxon>Embryophyta</taxon>
        <taxon>Tracheophyta</taxon>
        <taxon>Spermatophyta</taxon>
        <taxon>Magnoliopsida</taxon>
        <taxon>Liliopsida</taxon>
        <taxon>Acoraceae</taxon>
        <taxon>Acorus</taxon>
    </lineage>
</organism>
<protein>
    <submittedName>
        <fullName evidence="1">Uncharacterized protein</fullName>
    </submittedName>
</protein>
<keyword evidence="2" id="KW-1185">Reference proteome</keyword>
<sequence length="53" mass="6203">MQYLFEESGKRYLDAFAGIVTRTLLMPLWNKQSFSNTPPLYTCTMRSSNLRKP</sequence>
<reference evidence="1" key="2">
    <citation type="submission" date="2023-06" db="EMBL/GenBank/DDBJ databases">
        <authorList>
            <person name="Ma L."/>
            <person name="Liu K.-W."/>
            <person name="Li Z."/>
            <person name="Hsiao Y.-Y."/>
            <person name="Qi Y."/>
            <person name="Fu T."/>
            <person name="Tang G."/>
            <person name="Zhang D."/>
            <person name="Sun W.-H."/>
            <person name="Liu D.-K."/>
            <person name="Li Y."/>
            <person name="Chen G.-Z."/>
            <person name="Liu X.-D."/>
            <person name="Liao X.-Y."/>
            <person name="Jiang Y.-T."/>
            <person name="Yu X."/>
            <person name="Hao Y."/>
            <person name="Huang J."/>
            <person name="Zhao X.-W."/>
            <person name="Ke S."/>
            <person name="Chen Y.-Y."/>
            <person name="Wu W.-L."/>
            <person name="Hsu J.-L."/>
            <person name="Lin Y.-F."/>
            <person name="Huang M.-D."/>
            <person name="Li C.-Y."/>
            <person name="Huang L."/>
            <person name="Wang Z.-W."/>
            <person name="Zhao X."/>
            <person name="Zhong W.-Y."/>
            <person name="Peng D.-H."/>
            <person name="Ahmad S."/>
            <person name="Lan S."/>
            <person name="Zhang J.-S."/>
            <person name="Tsai W.-C."/>
            <person name="Van De Peer Y."/>
            <person name="Liu Z.-J."/>
        </authorList>
    </citation>
    <scope>NUCLEOTIDE SEQUENCE</scope>
    <source>
        <strain evidence="1">SCP</strain>
        <tissue evidence="1">Leaves</tissue>
    </source>
</reference>
<proteinExistence type="predicted"/>
<evidence type="ECO:0000313" key="1">
    <source>
        <dbReference type="EMBL" id="KAK1266573.1"/>
    </source>
</evidence>
<gene>
    <name evidence="1" type="ORF">QJS04_geneDACA000704</name>
</gene>